<dbReference type="Proteomes" id="UP000503011">
    <property type="component" value="Chromosome"/>
</dbReference>
<evidence type="ECO:0000313" key="2">
    <source>
        <dbReference type="Proteomes" id="UP000503011"/>
    </source>
</evidence>
<dbReference type="KEGG" id="psuu:Psuf_058790"/>
<dbReference type="EMBL" id="AP022871">
    <property type="protein sequence ID" value="BCB88566.1"/>
    <property type="molecule type" value="Genomic_DNA"/>
</dbReference>
<accession>A0A6F8YR80</accession>
<keyword evidence="2" id="KW-1185">Reference proteome</keyword>
<name>A0A6F8YR80_9ACTN</name>
<gene>
    <name evidence="1" type="ORF">Psuf_058790</name>
</gene>
<reference evidence="1 2" key="1">
    <citation type="submission" date="2020-03" db="EMBL/GenBank/DDBJ databases">
        <title>Whole genome shotgun sequence of Phytohabitans suffuscus NBRC 105367.</title>
        <authorList>
            <person name="Komaki H."/>
            <person name="Tamura T."/>
        </authorList>
    </citation>
    <scope>NUCLEOTIDE SEQUENCE [LARGE SCALE GENOMIC DNA]</scope>
    <source>
        <strain evidence="1 2">NBRC 105367</strain>
    </source>
</reference>
<proteinExistence type="predicted"/>
<reference evidence="1 2" key="2">
    <citation type="submission" date="2020-03" db="EMBL/GenBank/DDBJ databases">
        <authorList>
            <person name="Ichikawa N."/>
            <person name="Kimura A."/>
            <person name="Kitahashi Y."/>
            <person name="Uohara A."/>
        </authorList>
    </citation>
    <scope>NUCLEOTIDE SEQUENCE [LARGE SCALE GENOMIC DNA]</scope>
    <source>
        <strain evidence="1 2">NBRC 105367</strain>
    </source>
</reference>
<dbReference type="AlphaFoldDB" id="A0A6F8YR80"/>
<evidence type="ECO:0000313" key="1">
    <source>
        <dbReference type="EMBL" id="BCB88566.1"/>
    </source>
</evidence>
<sequence length="101" mass="11166">MRLLHVAKDPDRAWGQMKRHAQHENDSYLAWTTPAGTAVGFQAVRDADELRARGLYRVVTPEQCLRIVRGLGPDAEVQLHPLMGAWIPTSAGSRCTCSAAR</sequence>
<organism evidence="1 2">
    <name type="scientific">Phytohabitans suffuscus</name>
    <dbReference type="NCBI Taxonomy" id="624315"/>
    <lineage>
        <taxon>Bacteria</taxon>
        <taxon>Bacillati</taxon>
        <taxon>Actinomycetota</taxon>
        <taxon>Actinomycetes</taxon>
        <taxon>Micromonosporales</taxon>
        <taxon>Micromonosporaceae</taxon>
    </lineage>
</organism>
<protein>
    <submittedName>
        <fullName evidence="1">Uncharacterized protein</fullName>
    </submittedName>
</protein>